<feature type="signal peptide" evidence="2">
    <location>
        <begin position="1"/>
        <end position="26"/>
    </location>
</feature>
<evidence type="ECO:0000256" key="1">
    <source>
        <dbReference type="SAM" id="MobiDB-lite"/>
    </source>
</evidence>
<reference evidence="3" key="2">
    <citation type="submission" date="2020-07" db="EMBL/GenBank/DDBJ databases">
        <authorList>
            <person name="Vera ALvarez R."/>
            <person name="Arias-Moreno D.M."/>
            <person name="Jimenez-Jacinto V."/>
            <person name="Jimenez-Bremont J.F."/>
            <person name="Swaminathan K."/>
            <person name="Moose S.P."/>
            <person name="Guerrero-Gonzalez M.L."/>
            <person name="Marino-Ramirez L."/>
            <person name="Landsman D."/>
            <person name="Rodriguez-Kessler M."/>
            <person name="Delgado-Sanchez P."/>
        </authorList>
    </citation>
    <scope>NUCLEOTIDE SEQUENCE</scope>
    <source>
        <tissue evidence="3">Cladode</tissue>
    </source>
</reference>
<dbReference type="AlphaFoldDB" id="A0A7C8Z2A4"/>
<organism evidence="3">
    <name type="scientific">Opuntia streptacantha</name>
    <name type="common">Prickly pear cactus</name>
    <name type="synonym">Opuntia cardona</name>
    <dbReference type="NCBI Taxonomy" id="393608"/>
    <lineage>
        <taxon>Eukaryota</taxon>
        <taxon>Viridiplantae</taxon>
        <taxon>Streptophyta</taxon>
        <taxon>Embryophyta</taxon>
        <taxon>Tracheophyta</taxon>
        <taxon>Spermatophyta</taxon>
        <taxon>Magnoliopsida</taxon>
        <taxon>eudicotyledons</taxon>
        <taxon>Gunneridae</taxon>
        <taxon>Pentapetalae</taxon>
        <taxon>Caryophyllales</taxon>
        <taxon>Cactineae</taxon>
        <taxon>Cactaceae</taxon>
        <taxon>Opuntioideae</taxon>
        <taxon>Opuntia</taxon>
    </lineage>
</organism>
<protein>
    <submittedName>
        <fullName evidence="3">Uncharacterized protein</fullName>
    </submittedName>
</protein>
<evidence type="ECO:0000256" key="2">
    <source>
        <dbReference type="SAM" id="SignalP"/>
    </source>
</evidence>
<dbReference type="EMBL" id="GISG01083356">
    <property type="protein sequence ID" value="MBA4632592.1"/>
    <property type="molecule type" value="Transcribed_RNA"/>
</dbReference>
<reference evidence="3" key="1">
    <citation type="journal article" date="2013" name="J. Plant Res.">
        <title>Effect of fungi and light on seed germination of three Opuntia species from semiarid lands of central Mexico.</title>
        <authorList>
            <person name="Delgado-Sanchez P."/>
            <person name="Jimenez-Bremont J.F."/>
            <person name="Guerrero-Gonzalez Mde L."/>
            <person name="Flores J."/>
        </authorList>
    </citation>
    <scope>NUCLEOTIDE SEQUENCE</scope>
    <source>
        <tissue evidence="3">Cladode</tissue>
    </source>
</reference>
<keyword evidence="2" id="KW-0732">Signal</keyword>
<name>A0A7C8Z2A4_OPUST</name>
<feature type="chain" id="PRO_5028484159" evidence="2">
    <location>
        <begin position="27"/>
        <end position="140"/>
    </location>
</feature>
<accession>A0A7C8Z2A4</accession>
<sequence length="140" mass="15555">MRKPSCFLPAIKILLCFSSLPEPATPRFSASPFPCPTFLLLSHAGNQRWSTPPQPPAYHHPSLPLPFEARTGSHGSGFLPLSLAPLCPTPLPATNRRHIHGRPTSRRRRRPLAATQPSHHLFSLNWLEYLSGKELPICEA</sequence>
<feature type="region of interest" description="Disordered" evidence="1">
    <location>
        <begin position="94"/>
        <end position="115"/>
    </location>
</feature>
<feature type="compositionally biased region" description="Basic residues" evidence="1">
    <location>
        <begin position="95"/>
        <end position="111"/>
    </location>
</feature>
<evidence type="ECO:0000313" key="3">
    <source>
        <dbReference type="EMBL" id="MBA4632592.1"/>
    </source>
</evidence>
<proteinExistence type="predicted"/>